<evidence type="ECO:0000256" key="3">
    <source>
        <dbReference type="ARBA" id="ARBA00023015"/>
    </source>
</evidence>
<keyword evidence="5" id="KW-0804">Transcription</keyword>
<dbReference type="InterPro" id="IPR036388">
    <property type="entry name" value="WH-like_DNA-bd_sf"/>
</dbReference>
<evidence type="ECO:0000259" key="8">
    <source>
        <dbReference type="PROSITE" id="PS50110"/>
    </source>
</evidence>
<evidence type="ECO:0000256" key="5">
    <source>
        <dbReference type="ARBA" id="ARBA00023163"/>
    </source>
</evidence>
<evidence type="ECO:0000256" key="4">
    <source>
        <dbReference type="ARBA" id="ARBA00023125"/>
    </source>
</evidence>
<dbReference type="Gene3D" id="6.10.250.690">
    <property type="match status" value="1"/>
</dbReference>
<dbReference type="Proteomes" id="UP000008851">
    <property type="component" value="Chromosome"/>
</dbReference>
<keyword evidence="4 7" id="KW-0238">DNA-binding</keyword>
<dbReference type="PROSITE" id="PS51755">
    <property type="entry name" value="OMPR_PHOB"/>
    <property type="match status" value="1"/>
</dbReference>
<protein>
    <submittedName>
        <fullName evidence="10">Two-component system response regulator protein</fullName>
    </submittedName>
</protein>
<evidence type="ECO:0000313" key="11">
    <source>
        <dbReference type="Proteomes" id="UP000008851"/>
    </source>
</evidence>
<gene>
    <name evidence="10" type="ORF">XOC_4359</name>
</gene>
<dbReference type="Pfam" id="PF00072">
    <property type="entry name" value="Response_reg"/>
    <property type="match status" value="1"/>
</dbReference>
<dbReference type="FunFam" id="3.40.50.2300:FF:000001">
    <property type="entry name" value="DNA-binding response regulator PhoB"/>
    <property type="match status" value="1"/>
</dbReference>
<dbReference type="InterPro" id="IPR011006">
    <property type="entry name" value="CheY-like_superfamily"/>
</dbReference>
<feature type="DNA-binding region" description="OmpR/PhoB-type" evidence="7">
    <location>
        <begin position="141"/>
        <end position="237"/>
    </location>
</feature>
<evidence type="ECO:0000256" key="1">
    <source>
        <dbReference type="ARBA" id="ARBA00022553"/>
    </source>
</evidence>
<name>G7TM75_XANOB</name>
<evidence type="ECO:0000256" key="6">
    <source>
        <dbReference type="PROSITE-ProRule" id="PRU00169"/>
    </source>
</evidence>
<feature type="domain" description="OmpR/PhoB-type" evidence="9">
    <location>
        <begin position="141"/>
        <end position="237"/>
    </location>
</feature>
<dbReference type="Gene3D" id="1.10.10.10">
    <property type="entry name" value="Winged helix-like DNA-binding domain superfamily/Winged helix DNA-binding domain"/>
    <property type="match status" value="1"/>
</dbReference>
<sequence length="256" mass="28183">MTHGAALAGADRMSSLPPIGHVLIVEDEPRLAAVVGAYLHAAGYSHDWIADGVQALGAFRAQKPDLVLLDLMLPNRDGLEICRDLRKESAVPVIMVIARVEEIDRLLGVEIGADDYICKPFSPREVAARVQAVLPRHRHDPHGTPAPGLHIDEDACRASVDGRALHLAQVAFCLLRTLAAAPGRVYSREHRMGRLSADHRSVTDRTVDSHVKNLRRKLADGEDWVRSVSGAGYRVEPSFGIRDWRFLRAAATRLQR</sequence>
<dbReference type="InterPro" id="IPR039420">
    <property type="entry name" value="WalR-like"/>
</dbReference>
<dbReference type="GO" id="GO:0005829">
    <property type="term" value="C:cytosol"/>
    <property type="evidence" value="ECO:0007669"/>
    <property type="project" value="TreeGrafter"/>
</dbReference>
<dbReference type="SUPFAM" id="SSF46894">
    <property type="entry name" value="C-terminal effector domain of the bipartite response regulators"/>
    <property type="match status" value="1"/>
</dbReference>
<dbReference type="KEGG" id="xor:XOC_4359"/>
<dbReference type="HOGENOM" id="CLU_000445_30_4_6"/>
<dbReference type="InterPro" id="IPR016032">
    <property type="entry name" value="Sig_transdc_resp-reg_C-effctor"/>
</dbReference>
<dbReference type="PANTHER" id="PTHR48111:SF59">
    <property type="entry name" value="TRANSCRIPTIONAL REGULATORY PROTEIN BAER"/>
    <property type="match status" value="1"/>
</dbReference>
<organism evidence="10 11">
    <name type="scientific">Xanthomonas oryzae pv. oryzicola (strain BLS256)</name>
    <dbReference type="NCBI Taxonomy" id="383407"/>
    <lineage>
        <taxon>Bacteria</taxon>
        <taxon>Pseudomonadati</taxon>
        <taxon>Pseudomonadota</taxon>
        <taxon>Gammaproteobacteria</taxon>
        <taxon>Lysobacterales</taxon>
        <taxon>Lysobacteraceae</taxon>
        <taxon>Xanthomonas</taxon>
    </lineage>
</organism>
<keyword evidence="1 6" id="KW-0597">Phosphoprotein</keyword>
<dbReference type="GO" id="GO:0000976">
    <property type="term" value="F:transcription cis-regulatory region binding"/>
    <property type="evidence" value="ECO:0007669"/>
    <property type="project" value="TreeGrafter"/>
</dbReference>
<dbReference type="EMBL" id="CP003057">
    <property type="protein sequence ID" value="AEQ98430.1"/>
    <property type="molecule type" value="Genomic_DNA"/>
</dbReference>
<proteinExistence type="predicted"/>
<dbReference type="GO" id="GO:0006355">
    <property type="term" value="P:regulation of DNA-templated transcription"/>
    <property type="evidence" value="ECO:0007669"/>
    <property type="project" value="InterPro"/>
</dbReference>
<dbReference type="CDD" id="cd00383">
    <property type="entry name" value="trans_reg_C"/>
    <property type="match status" value="1"/>
</dbReference>
<feature type="domain" description="Response regulatory" evidence="8">
    <location>
        <begin position="21"/>
        <end position="134"/>
    </location>
</feature>
<dbReference type="InterPro" id="IPR001789">
    <property type="entry name" value="Sig_transdc_resp-reg_receiver"/>
</dbReference>
<evidence type="ECO:0000256" key="2">
    <source>
        <dbReference type="ARBA" id="ARBA00023012"/>
    </source>
</evidence>
<accession>G7TM75</accession>
<reference evidence="10 11" key="1">
    <citation type="journal article" date="2011" name="J. Bacteriol.">
        <title>Two new complete genome sequences offer insight into host and tissue specificity of plant pathogenic Xanthomonas spp.</title>
        <authorList>
            <person name="Bogdanove A.J."/>
            <person name="Koebnik R."/>
            <person name="Lu H."/>
            <person name="Furutani A."/>
            <person name="Angiuoli S.V."/>
            <person name="Patil P.B."/>
            <person name="Van Sluys M.A."/>
            <person name="Ryan R.P."/>
            <person name="Meyer D.F."/>
            <person name="Han S.W."/>
            <person name="Aparna G."/>
            <person name="Rajaram M."/>
            <person name="Delcher A.L."/>
            <person name="Phillippy A.M."/>
            <person name="Puiu D."/>
            <person name="Schatz M.C."/>
            <person name="Shumway M."/>
            <person name="Sommer D.D."/>
            <person name="Trapnell C."/>
            <person name="Benahmed F."/>
            <person name="Dimitrov G."/>
            <person name="Madupu R."/>
            <person name="Radune D."/>
            <person name="Sullivan S."/>
            <person name="Jha G."/>
            <person name="Ishihara H."/>
            <person name="Lee S.W."/>
            <person name="Pandey A."/>
            <person name="Sharma V."/>
            <person name="Sriariyanun M."/>
            <person name="Szurek B."/>
            <person name="Vera-Cruz C.M."/>
            <person name="Dorman K.S."/>
            <person name="Ronald P.C."/>
            <person name="Verdier V."/>
            <person name="Dow J.M."/>
            <person name="Sonti R.V."/>
            <person name="Tsuge S."/>
            <person name="Brendel V.P."/>
            <person name="Rabinowicz P.D."/>
            <person name="Leach J.E."/>
            <person name="White F.F."/>
            <person name="Salzberg S.L."/>
        </authorList>
    </citation>
    <scope>NUCLEOTIDE SEQUENCE [LARGE SCALE GENOMIC DNA]</scope>
    <source>
        <strain evidence="10 11">BLS256</strain>
    </source>
</reference>
<dbReference type="Gene3D" id="3.40.50.2300">
    <property type="match status" value="1"/>
</dbReference>
<evidence type="ECO:0000313" key="10">
    <source>
        <dbReference type="EMBL" id="AEQ98430.1"/>
    </source>
</evidence>
<dbReference type="SUPFAM" id="SSF52172">
    <property type="entry name" value="CheY-like"/>
    <property type="match status" value="1"/>
</dbReference>
<dbReference type="Pfam" id="PF00486">
    <property type="entry name" value="Trans_reg_C"/>
    <property type="match status" value="1"/>
</dbReference>
<evidence type="ECO:0000256" key="7">
    <source>
        <dbReference type="PROSITE-ProRule" id="PRU01091"/>
    </source>
</evidence>
<feature type="modified residue" description="4-aspartylphosphate" evidence="6">
    <location>
        <position position="70"/>
    </location>
</feature>
<dbReference type="AlphaFoldDB" id="G7TM75"/>
<keyword evidence="2" id="KW-0902">Two-component regulatory system</keyword>
<dbReference type="GO" id="GO:0000156">
    <property type="term" value="F:phosphorelay response regulator activity"/>
    <property type="evidence" value="ECO:0007669"/>
    <property type="project" value="TreeGrafter"/>
</dbReference>
<dbReference type="GO" id="GO:0032993">
    <property type="term" value="C:protein-DNA complex"/>
    <property type="evidence" value="ECO:0007669"/>
    <property type="project" value="TreeGrafter"/>
</dbReference>
<dbReference type="eggNOG" id="COG0745">
    <property type="taxonomic scope" value="Bacteria"/>
</dbReference>
<dbReference type="PROSITE" id="PS50110">
    <property type="entry name" value="RESPONSE_REGULATORY"/>
    <property type="match status" value="1"/>
</dbReference>
<keyword evidence="3" id="KW-0805">Transcription regulation</keyword>
<evidence type="ECO:0000259" key="9">
    <source>
        <dbReference type="PROSITE" id="PS51755"/>
    </source>
</evidence>
<dbReference type="InterPro" id="IPR001867">
    <property type="entry name" value="OmpR/PhoB-type_DNA-bd"/>
</dbReference>
<dbReference type="SMART" id="SM00448">
    <property type="entry name" value="REC"/>
    <property type="match status" value="1"/>
</dbReference>
<dbReference type="SMART" id="SM00862">
    <property type="entry name" value="Trans_reg_C"/>
    <property type="match status" value="1"/>
</dbReference>
<dbReference type="PANTHER" id="PTHR48111">
    <property type="entry name" value="REGULATOR OF RPOS"/>
    <property type="match status" value="1"/>
</dbReference>